<dbReference type="SUPFAM" id="SSF54427">
    <property type="entry name" value="NTF2-like"/>
    <property type="match status" value="1"/>
</dbReference>
<organism evidence="2 3">
    <name type="scientific">Eiseniibacteriota bacterium</name>
    <dbReference type="NCBI Taxonomy" id="2212470"/>
    <lineage>
        <taxon>Bacteria</taxon>
        <taxon>Candidatus Eiseniibacteriota</taxon>
    </lineage>
</organism>
<gene>
    <name evidence="2" type="ORF">E6K74_09360</name>
</gene>
<sequence>MTQSPVDTVRRLVAAINAGNLDAAVALYEPSGVLLSPEGAPARGTAELRAALGGFIAMNPRLVSQAERVFESGDLALYLSRWSLHGTDPGGKPIALAGESTDVLRRQAGGNWLIAIDNPWGVKTLPPA</sequence>
<dbReference type="InterPro" id="IPR032710">
    <property type="entry name" value="NTF2-like_dom_sf"/>
</dbReference>
<comment type="caution">
    <text evidence="2">The sequence shown here is derived from an EMBL/GenBank/DDBJ whole genome shotgun (WGS) entry which is preliminary data.</text>
</comment>
<evidence type="ECO:0000313" key="2">
    <source>
        <dbReference type="EMBL" id="TMQ53405.1"/>
    </source>
</evidence>
<dbReference type="Gene3D" id="3.10.450.50">
    <property type="match status" value="1"/>
</dbReference>
<name>A0A538SPW8_UNCEI</name>
<protein>
    <submittedName>
        <fullName evidence="2">DUF4440 domain-containing protein</fullName>
    </submittedName>
</protein>
<dbReference type="AlphaFoldDB" id="A0A538SPW8"/>
<proteinExistence type="predicted"/>
<dbReference type="EMBL" id="VBOU01000086">
    <property type="protein sequence ID" value="TMQ53405.1"/>
    <property type="molecule type" value="Genomic_DNA"/>
</dbReference>
<feature type="domain" description="SnoaL-like" evidence="1">
    <location>
        <begin position="9"/>
        <end position="110"/>
    </location>
</feature>
<reference evidence="2 3" key="1">
    <citation type="journal article" date="2019" name="Nat. Microbiol.">
        <title>Mediterranean grassland soil C-N compound turnover is dependent on rainfall and depth, and is mediated by genomically divergent microorganisms.</title>
        <authorList>
            <person name="Diamond S."/>
            <person name="Andeer P.F."/>
            <person name="Li Z."/>
            <person name="Crits-Christoph A."/>
            <person name="Burstein D."/>
            <person name="Anantharaman K."/>
            <person name="Lane K.R."/>
            <person name="Thomas B.C."/>
            <person name="Pan C."/>
            <person name="Northen T.R."/>
            <person name="Banfield J.F."/>
        </authorList>
    </citation>
    <scope>NUCLEOTIDE SEQUENCE [LARGE SCALE GENOMIC DNA]</scope>
    <source>
        <strain evidence="2">WS_4</strain>
    </source>
</reference>
<dbReference type="CDD" id="cd00531">
    <property type="entry name" value="NTF2_like"/>
    <property type="match status" value="1"/>
</dbReference>
<dbReference type="Pfam" id="PF12680">
    <property type="entry name" value="SnoaL_2"/>
    <property type="match status" value="1"/>
</dbReference>
<accession>A0A538SPW8</accession>
<evidence type="ECO:0000259" key="1">
    <source>
        <dbReference type="Pfam" id="PF12680"/>
    </source>
</evidence>
<evidence type="ECO:0000313" key="3">
    <source>
        <dbReference type="Proteomes" id="UP000319829"/>
    </source>
</evidence>
<dbReference type="InterPro" id="IPR037401">
    <property type="entry name" value="SnoaL-like"/>
</dbReference>
<dbReference type="Proteomes" id="UP000319829">
    <property type="component" value="Unassembled WGS sequence"/>
</dbReference>